<feature type="domain" description="DUF306" evidence="2">
    <location>
        <begin position="38"/>
        <end position="143"/>
    </location>
</feature>
<evidence type="ECO:0000313" key="4">
    <source>
        <dbReference type="Proteomes" id="UP001267407"/>
    </source>
</evidence>
<dbReference type="Proteomes" id="UP001267407">
    <property type="component" value="Unassembled WGS sequence"/>
</dbReference>
<feature type="chain" id="PRO_5046195958" evidence="1">
    <location>
        <begin position="23"/>
        <end position="150"/>
    </location>
</feature>
<dbReference type="PANTHER" id="PTHR35535">
    <property type="entry name" value="HEAT SHOCK PROTEIN HSLJ"/>
    <property type="match status" value="1"/>
</dbReference>
<feature type="signal peptide" evidence="1">
    <location>
        <begin position="1"/>
        <end position="22"/>
    </location>
</feature>
<dbReference type="RefSeq" id="WP_200368938.1">
    <property type="nucleotide sequence ID" value="NZ_JAVMBO010000006.1"/>
</dbReference>
<evidence type="ECO:0000256" key="1">
    <source>
        <dbReference type="SAM" id="SignalP"/>
    </source>
</evidence>
<dbReference type="PROSITE" id="PS51257">
    <property type="entry name" value="PROKAR_LIPOPROTEIN"/>
    <property type="match status" value="1"/>
</dbReference>
<dbReference type="Gene3D" id="2.40.128.270">
    <property type="match status" value="1"/>
</dbReference>
<dbReference type="EMBL" id="JAVMBO010000006">
    <property type="protein sequence ID" value="MDS1309229.1"/>
    <property type="molecule type" value="Genomic_DNA"/>
</dbReference>
<dbReference type="Pfam" id="PF03724">
    <property type="entry name" value="META"/>
    <property type="match status" value="1"/>
</dbReference>
<protein>
    <submittedName>
        <fullName evidence="3">META domain-containing protein</fullName>
    </submittedName>
</protein>
<accession>A0ABU2HDR8</accession>
<keyword evidence="4" id="KW-1185">Reference proteome</keyword>
<dbReference type="PANTHER" id="PTHR35535:SF1">
    <property type="entry name" value="HEAT SHOCK PROTEIN HSLJ"/>
    <property type="match status" value="1"/>
</dbReference>
<comment type="caution">
    <text evidence="3">The sequence shown here is derived from an EMBL/GenBank/DDBJ whole genome shotgun (WGS) entry which is preliminary data.</text>
</comment>
<dbReference type="InterPro" id="IPR005184">
    <property type="entry name" value="DUF306_Meta_HslJ"/>
</dbReference>
<reference evidence="3" key="1">
    <citation type="submission" date="2023-09" db="EMBL/GenBank/DDBJ databases">
        <title>Marinobacter sediminicola sp. nov. and Marinobacter maritimum sp. nov., isolated from marine sediment.</title>
        <authorList>
            <person name="An J."/>
        </authorList>
    </citation>
    <scope>NUCLEOTIDE SEQUENCE</scope>
    <source>
        <strain evidence="3">F60267</strain>
    </source>
</reference>
<name>A0ABU2HDR8_9GAMM</name>
<evidence type="ECO:0000259" key="2">
    <source>
        <dbReference type="Pfam" id="PF03724"/>
    </source>
</evidence>
<evidence type="ECO:0000313" key="3">
    <source>
        <dbReference type="EMBL" id="MDS1309229.1"/>
    </source>
</evidence>
<dbReference type="InterPro" id="IPR038670">
    <property type="entry name" value="HslJ-like_sf"/>
</dbReference>
<organism evidence="3 4">
    <name type="scientific">Marinobacter xiaoshiensis</name>
    <dbReference type="NCBI Taxonomy" id="3073652"/>
    <lineage>
        <taxon>Bacteria</taxon>
        <taxon>Pseudomonadati</taxon>
        <taxon>Pseudomonadota</taxon>
        <taxon>Gammaproteobacteria</taxon>
        <taxon>Pseudomonadales</taxon>
        <taxon>Marinobacteraceae</taxon>
        <taxon>Marinobacter</taxon>
    </lineage>
</organism>
<proteinExistence type="predicted"/>
<dbReference type="InterPro" id="IPR053147">
    <property type="entry name" value="Hsp_HslJ-like"/>
</dbReference>
<gene>
    <name evidence="3" type="ORF">RKA07_03805</name>
</gene>
<sequence>MKLKNFLAASAVSSAIILSACANTPEAADSDVTTDNLVRGGEWIVEDIGGNGIIDSSRVSIIFMEDNRVGGSSSCNRYSGEYQLNGSTLTVGDNMASTRMACAPALMNQEESFLKLLMNVNQARFGDHGELLLSTPEGKTIRAFPSSPKP</sequence>
<keyword evidence="1" id="KW-0732">Signal</keyword>